<keyword evidence="1" id="KW-0732">Signal</keyword>
<dbReference type="EMBL" id="WJBU01000010">
    <property type="protein sequence ID" value="MRD48018.1"/>
    <property type="molecule type" value="Genomic_DNA"/>
</dbReference>
<dbReference type="InterPro" id="IPR029058">
    <property type="entry name" value="AB_hydrolase_fold"/>
</dbReference>
<dbReference type="OrthoDB" id="9767239at2"/>
<dbReference type="AlphaFoldDB" id="A0A844B001"/>
<gene>
    <name evidence="4" type="ORF">GHT07_12060</name>
</gene>
<keyword evidence="5" id="KW-1185">Reference proteome</keyword>
<name>A0A844B001_9BURK</name>
<sequence length="353" mass="37229">MQEATRLTRSRDLMGATAVIQAALQSAGLQKSPVQQHTGRDDIVVDVDAHEVHAEAHTAATRAIALDARPADAPAVLEGDTVTSGHSQGRDWQLYIPPHRAGQKLALVVMLHGCTQSPGDFAAGTRMNDAAREQGCFVLYPAQSSKANPQRCWNWFKHTHQARGRGEAAMLANMTLEIIERYPIDPARVYVAGLSAGGAMAAILADAYPDIYAAAGVHSGLAAGSAQDLSSALGAMQKGGTPVAHKATARPTIVFHGDADTTVHPRNGEQVIAATTGPSARTESSTGRSTGGRRYTRAVHKASDGRVVAEHWVVHSSGHAWSGGSPAGSYTDASGPDATAEMLRFFLEHPRRS</sequence>
<feature type="compositionally biased region" description="Low complexity" evidence="3">
    <location>
        <begin position="279"/>
        <end position="288"/>
    </location>
</feature>
<dbReference type="Pfam" id="PF10503">
    <property type="entry name" value="Esterase_PHB"/>
    <property type="match status" value="1"/>
</dbReference>
<dbReference type="Gene3D" id="3.40.50.1820">
    <property type="entry name" value="alpha/beta hydrolase"/>
    <property type="match status" value="1"/>
</dbReference>
<dbReference type="Proteomes" id="UP000487350">
    <property type="component" value="Unassembled WGS sequence"/>
</dbReference>
<reference evidence="4 5" key="1">
    <citation type="submission" date="2019-11" db="EMBL/GenBank/DDBJ databases">
        <title>Caenimonas koreensis gen. nov., sp. nov., isolated from activated sludge.</title>
        <authorList>
            <person name="Seung H.R."/>
        </authorList>
    </citation>
    <scope>NUCLEOTIDE SEQUENCE [LARGE SCALE GENOMIC DNA]</scope>
    <source>
        <strain evidence="4 5">EMB320</strain>
    </source>
</reference>
<dbReference type="GO" id="GO:0016787">
    <property type="term" value="F:hydrolase activity"/>
    <property type="evidence" value="ECO:0007669"/>
    <property type="project" value="UniProtKB-KW"/>
</dbReference>
<protein>
    <submittedName>
        <fullName evidence="4">PHB depolymerase family esterase</fullName>
    </submittedName>
</protein>
<accession>A0A844B001</accession>
<evidence type="ECO:0000256" key="3">
    <source>
        <dbReference type="SAM" id="MobiDB-lite"/>
    </source>
</evidence>
<dbReference type="PANTHER" id="PTHR43037:SF1">
    <property type="entry name" value="BLL1128 PROTEIN"/>
    <property type="match status" value="1"/>
</dbReference>
<proteinExistence type="predicted"/>
<dbReference type="SUPFAM" id="SSF53474">
    <property type="entry name" value="alpha/beta-Hydrolases"/>
    <property type="match status" value="2"/>
</dbReference>
<evidence type="ECO:0000313" key="4">
    <source>
        <dbReference type="EMBL" id="MRD48018.1"/>
    </source>
</evidence>
<organism evidence="4 5">
    <name type="scientific">Caenimonas koreensis DSM 17982</name>
    <dbReference type="NCBI Taxonomy" id="1121255"/>
    <lineage>
        <taxon>Bacteria</taxon>
        <taxon>Pseudomonadati</taxon>
        <taxon>Pseudomonadota</taxon>
        <taxon>Betaproteobacteria</taxon>
        <taxon>Burkholderiales</taxon>
        <taxon>Comamonadaceae</taxon>
        <taxon>Caenimonas</taxon>
    </lineage>
</organism>
<dbReference type="InterPro" id="IPR010126">
    <property type="entry name" value="Esterase_phb"/>
</dbReference>
<feature type="region of interest" description="Disordered" evidence="3">
    <location>
        <begin position="276"/>
        <end position="296"/>
    </location>
</feature>
<evidence type="ECO:0000313" key="5">
    <source>
        <dbReference type="Proteomes" id="UP000487350"/>
    </source>
</evidence>
<evidence type="ECO:0000256" key="2">
    <source>
        <dbReference type="ARBA" id="ARBA00022801"/>
    </source>
</evidence>
<comment type="caution">
    <text evidence="4">The sequence shown here is derived from an EMBL/GenBank/DDBJ whole genome shotgun (WGS) entry which is preliminary data.</text>
</comment>
<keyword evidence="2" id="KW-0378">Hydrolase</keyword>
<dbReference type="NCBIfam" id="TIGR01840">
    <property type="entry name" value="esterase_phb"/>
    <property type="match status" value="1"/>
</dbReference>
<evidence type="ECO:0000256" key="1">
    <source>
        <dbReference type="ARBA" id="ARBA00022729"/>
    </source>
</evidence>
<dbReference type="GO" id="GO:0005576">
    <property type="term" value="C:extracellular region"/>
    <property type="evidence" value="ECO:0007669"/>
    <property type="project" value="InterPro"/>
</dbReference>
<dbReference type="PANTHER" id="PTHR43037">
    <property type="entry name" value="UNNAMED PRODUCT-RELATED"/>
    <property type="match status" value="1"/>
</dbReference>
<dbReference type="InterPro" id="IPR050955">
    <property type="entry name" value="Plant_Biomass_Hydrol_Est"/>
</dbReference>